<comment type="caution">
    <text evidence="1">The sequence shown here is derived from an EMBL/GenBank/DDBJ whole genome shotgun (WGS) entry which is preliminary data.</text>
</comment>
<organism evidence="1 2">
    <name type="scientific">Escherichia coli</name>
    <dbReference type="NCBI Taxonomy" id="562"/>
    <lineage>
        <taxon>Bacteria</taxon>
        <taxon>Pseudomonadati</taxon>
        <taxon>Pseudomonadota</taxon>
        <taxon>Gammaproteobacteria</taxon>
        <taxon>Enterobacterales</taxon>
        <taxon>Enterobacteriaceae</taxon>
        <taxon>Escherichia</taxon>
    </lineage>
</organism>
<evidence type="ECO:0000313" key="1">
    <source>
        <dbReference type="EMBL" id="EAC1532877.1"/>
    </source>
</evidence>
<name>A0A0B1N098_ECOLX</name>
<proteinExistence type="predicted"/>
<sequence>MAKHINGYHEKKIVDVINTWSIDEKLTWDALCDRLVRIIGKRPSRQSLSSHVRIAESFSVKKATIKSGAIHTVKPANLKVASQRIRRLEAENEALKALNERYLEQFKVWLYNAHLKQITIEELNNPLPAKYL</sequence>
<dbReference type="AlphaFoldDB" id="A0A0B1N098"/>
<reference evidence="1 2" key="1">
    <citation type="submission" date="2018-10" db="EMBL/GenBank/DDBJ databases">
        <authorList>
            <consortium name="NARMS: The National Antimicrobial Resistance Monitoring System"/>
        </authorList>
    </citation>
    <scope>NUCLEOTIDE SEQUENCE [LARGE SCALE GENOMIC DNA]</scope>
    <source>
        <strain evidence="1 2">CVM N17EC1330</strain>
    </source>
</reference>
<protein>
    <submittedName>
        <fullName evidence="1">Uncharacterized protein</fullName>
    </submittedName>
</protein>
<dbReference type="EMBL" id="AAAGZE010000027">
    <property type="protein sequence ID" value="EAC1532877.1"/>
    <property type="molecule type" value="Genomic_DNA"/>
</dbReference>
<evidence type="ECO:0000313" key="2">
    <source>
        <dbReference type="Proteomes" id="UP000382540"/>
    </source>
</evidence>
<accession>A0A0B1N098</accession>
<dbReference type="RefSeq" id="WP_001052044.1">
    <property type="nucleotide sequence ID" value="NZ_AP025682.1"/>
</dbReference>
<gene>
    <name evidence="1" type="ORF">D9J61_12710</name>
</gene>
<dbReference type="Proteomes" id="UP000382540">
    <property type="component" value="Unassembled WGS sequence"/>
</dbReference>
<dbReference type="GeneID" id="45137254"/>